<gene>
    <name evidence="2" type="ORF">METBIDRAFT_33027</name>
</gene>
<feature type="transmembrane region" description="Helical" evidence="1">
    <location>
        <begin position="182"/>
        <end position="202"/>
    </location>
</feature>
<dbReference type="AlphaFoldDB" id="A0A1A0H820"/>
<name>A0A1A0H820_9ASCO</name>
<evidence type="ECO:0000313" key="3">
    <source>
        <dbReference type="Proteomes" id="UP000092555"/>
    </source>
</evidence>
<feature type="transmembrane region" description="Helical" evidence="1">
    <location>
        <begin position="316"/>
        <end position="336"/>
    </location>
</feature>
<accession>A0A1A0H820</accession>
<organism evidence="2 3">
    <name type="scientific">Metschnikowia bicuspidata var. bicuspidata NRRL YB-4993</name>
    <dbReference type="NCBI Taxonomy" id="869754"/>
    <lineage>
        <taxon>Eukaryota</taxon>
        <taxon>Fungi</taxon>
        <taxon>Dikarya</taxon>
        <taxon>Ascomycota</taxon>
        <taxon>Saccharomycotina</taxon>
        <taxon>Pichiomycetes</taxon>
        <taxon>Metschnikowiaceae</taxon>
        <taxon>Metschnikowia</taxon>
    </lineage>
</organism>
<keyword evidence="1" id="KW-0812">Transmembrane</keyword>
<proteinExistence type="predicted"/>
<dbReference type="GeneID" id="30029172"/>
<dbReference type="OrthoDB" id="4085151at2759"/>
<evidence type="ECO:0000256" key="1">
    <source>
        <dbReference type="SAM" id="Phobius"/>
    </source>
</evidence>
<dbReference type="Proteomes" id="UP000092555">
    <property type="component" value="Unassembled WGS sequence"/>
</dbReference>
<keyword evidence="1" id="KW-1133">Transmembrane helix</keyword>
<evidence type="ECO:0000313" key="2">
    <source>
        <dbReference type="EMBL" id="OBA20043.1"/>
    </source>
</evidence>
<dbReference type="RefSeq" id="XP_018710568.1">
    <property type="nucleotide sequence ID" value="XM_018856196.1"/>
</dbReference>
<feature type="transmembrane region" description="Helical" evidence="1">
    <location>
        <begin position="143"/>
        <end position="162"/>
    </location>
</feature>
<protein>
    <submittedName>
        <fullName evidence="2">Uncharacterized protein</fullName>
    </submittedName>
</protein>
<dbReference type="EMBL" id="LXTC01000005">
    <property type="protein sequence ID" value="OBA20043.1"/>
    <property type="molecule type" value="Genomic_DNA"/>
</dbReference>
<keyword evidence="1" id="KW-0472">Membrane</keyword>
<comment type="caution">
    <text evidence="2">The sequence shown here is derived from an EMBL/GenBank/DDBJ whole genome shotgun (WGS) entry which is preliminary data.</text>
</comment>
<keyword evidence="3" id="KW-1185">Reference proteome</keyword>
<sequence length="337" mass="38047">MSYRFIFDIDDFESEVRQWAANRDMSCDENHASRQNLKFDPRVWNGLAWKHSVLAMQLTVVLLVAYMRLFRSVHESIESLYEHRAQSRITECIGEATLGLATSNKKGKKVSFLLPEPRLFSIEYLEKKVHVVGHLILPSKRQIQSAFVCLGLGTFLLPRALHHAFHFHFICAKWLKFTSDNLIASILLFTGFELASIASLKLSSPTSLCNIRVAFSRFIQFYGVFLLLISMLALVQANDTLKLYVYKMLAPCGSANRWSSFFDVRVPNENILSAILGETMMKYTNGKLSENLSPQQAHEVIQGAIDLFARGLGDCVTVLLFATLVFVPGALVHVCGY</sequence>
<reference evidence="2 3" key="1">
    <citation type="submission" date="2016-05" db="EMBL/GenBank/DDBJ databases">
        <title>Comparative genomics of biotechnologically important yeasts.</title>
        <authorList>
            <consortium name="DOE Joint Genome Institute"/>
            <person name="Riley R."/>
            <person name="Haridas S."/>
            <person name="Wolfe K.H."/>
            <person name="Lopes M.R."/>
            <person name="Hittinger C.T."/>
            <person name="Goker M."/>
            <person name="Salamov A."/>
            <person name="Wisecaver J."/>
            <person name="Long T.M."/>
            <person name="Aerts A.L."/>
            <person name="Barry K."/>
            <person name="Choi C."/>
            <person name="Clum A."/>
            <person name="Coughlan A.Y."/>
            <person name="Deshpande S."/>
            <person name="Douglass A.P."/>
            <person name="Hanson S.J."/>
            <person name="Klenk H.-P."/>
            <person name="LaButti K."/>
            <person name="Lapidus A."/>
            <person name="Lindquist E."/>
            <person name="Lipzen A."/>
            <person name="Meier-kolthoff J.P."/>
            <person name="Ohm R.A."/>
            <person name="Otillar R.P."/>
            <person name="Pangilinan J."/>
            <person name="Peng Y."/>
            <person name="Rokas A."/>
            <person name="Rosa C.A."/>
            <person name="Scheuner C."/>
            <person name="Sibirny A.A."/>
            <person name="Slot J.C."/>
            <person name="Stielow J.B."/>
            <person name="Sun H."/>
            <person name="Kurtzman C.P."/>
            <person name="Blackwell M."/>
            <person name="Grigoriev I.V."/>
            <person name="Jeffries T.W."/>
        </authorList>
    </citation>
    <scope>NUCLEOTIDE SEQUENCE [LARGE SCALE GENOMIC DNA]</scope>
    <source>
        <strain evidence="2 3">NRRL YB-4993</strain>
    </source>
</reference>
<feature type="transmembrane region" description="Helical" evidence="1">
    <location>
        <begin position="214"/>
        <end position="235"/>
    </location>
</feature>